<dbReference type="PROSITE" id="PS00028">
    <property type="entry name" value="ZINC_FINGER_C2H2_1"/>
    <property type="match status" value="1"/>
</dbReference>
<dbReference type="InterPro" id="IPR013087">
    <property type="entry name" value="Znf_C2H2_type"/>
</dbReference>
<evidence type="ECO:0008006" key="9">
    <source>
        <dbReference type="Google" id="ProtNLM"/>
    </source>
</evidence>
<sequence>MNMNLLNKSEQKKKQDLMQIKDRWQIKNRFSIKNVNTSKCKRNQVPISDINTFEQQIFFEKILCSNIDFLLFTIKNYSNRFLFNFYTINKFKHYKNKKNAKNKKTSSNLIQIFQQFEKCLIIKKNTISRKPSITFIKQDNISTTRNDKTKEIKINQESKRRIEMTFLIQDHFSVLFGIKKKIIFLSYILNIKDFSDLKKSCNIEYASRKVLSQIEVYNYLIPIEQQQSKEEIKKLHRKSKIQINEFIKILQFDHCDTVENDELKRIISEINFFVLHHSNYSFELKTNWSRLVTRFSEIEKRELMEDSIFEIISGSFENIKEMNQKSFKRLSKKERNSNIENVNRVIKSINTFYDFIMNDKSKKQSKEIEKILFKVVFNRNQKESKLTNAFSVFEMHDILIKTTESIFSLTSTTGSGKTRCAPFFFAIKTIEDNMTRPFFIMTQPRFSVIKTKINDIRKLFGDTIQIITNSNKIIRKYEKYSNNIKYNFNPKFEKPIFGIFTSRTLLDIIQKVDQMNIDICSITRFCLDEIHERTVESDVLSAILSKRINEMISTKHNFPLQILMMSATPDSRVYNCFKNVNRFRLPSSYLYPIDTIHQQVQNMEEINPVAANQTMKIIERMATKTIDRGHILVFASGNYSMNNLIRIICNEFDINNRFNNTLVKVIKRFDSLFEEESIEKFYTNLEKYIEQETRKSTFFKDILFILPVKYLGFVSNEQKEICLNPIPQHPNVIKVIFATNVIESSVTIQDLIAVVDSGTYINKSFNLNSQYYFTSEEIISIQNQEQRKGRVGRHRSGIAVQITVENKPNPVSLPPAILTSNISYNILSLRQIGYKIEEIENLPDKINDNDLEKYISELKSLKALTEETNELTTFGRILVKFDSFYPLFSVSILSISGYKYNECEMQRIDNFEEKEINEKNLKVILGCLISLIISNSSLILNDLSIKLRQYFDKRSDIITLLRTILDLAQLDKQGILDSESDYGLDSKKVISMLCNLQKIIENLFFSNNEIQDNRYYTKIKNKRENFIWKTIFKLLKKYVEELGEDLYTFIQEFFKEIGKNKPEWIETRKAKFININCFSKEPCFNYKGNDICEFSKQSIFVSKRPGSIGLDSPSSCLIFSVSNSSVNNQCYGELIHSLGNDDDINEFIPHPISVETSKMLDNDFSLQLLESYFCCSDHFLRYESLNTLFYKSKEMITNSEGQECTLISFIPKERSSIQEFIESVEKLEKLIPFTPSTILVKNSDLNCVVSLYGDGTSKINSTVHSFYDKDFFAYRFDKETIEYLIENIEQIKKCPDTLSIAITGESMCYPLTKYDCPPCIRRNELYRPQSFSSTPYVFNIEQVFHNHLVMVSNTRIKNFESYVIPWIQESRYGYDYEENSLIQRANNVAKNTITFSHSLNRLIFSTPESILQVKGRAAPSYGIEDIPKCLGPISRMFYLCALQHIQGVSLTSPLTLNGFYYRGKQIAHIPEINEIQFSRSRYIGNSCYCLDVKYEDEINEVENKVYDLCHKNGIHHIYRENVPVFSAIIRHRKHSNLSRNEFVDRVNSVLDQFGGVIAKRFEYAEFIGNEIYRGMIKVLMYCADFTVPLANMLKEVIEESEIETVFSILCNNYDEDILTDVHVKKALTEWFEKQNISIDAVTLQLIGKEEENKDKIEKAIIEMKENPPHLPFKSYPIPEHFNILQISRHVKYMNREKQDKWHLNKITRTLIVPKNVNEEEIIEFMNQFQKNYNKNVEEEDDILWEIFLHDEEPELSRHLINIFSEDGRMTQKHFCVECLYQSLVFNLRKMYNKDEDCCSMKNIYEDILPLSNISFVENSSSERIPFGQMIWSLVKEQKISNQIKTWITALSIRSIMKSSKITFCPLHPHILLPVPPAGAILDCSVDSCDFCYCFMCNEWHQKGKCSKDCGVSAGCRICPFCKEEIVKSQCCNHIHCHCGRDFCYYCGEGFDSDHDCYEHMNSRGHWKEAPDYEKFVKNNEVNEEDLNKFYEDYPQWKPKWMNNDQE</sequence>
<evidence type="ECO:0000256" key="1">
    <source>
        <dbReference type="ARBA" id="ARBA00022741"/>
    </source>
</evidence>
<dbReference type="PROSITE" id="PS51192">
    <property type="entry name" value="HELICASE_ATP_BIND_1"/>
    <property type="match status" value="1"/>
</dbReference>
<dbReference type="InterPro" id="IPR011545">
    <property type="entry name" value="DEAD/DEAH_box_helicase_dom"/>
</dbReference>
<dbReference type="InterPro" id="IPR014001">
    <property type="entry name" value="Helicase_ATP-bd"/>
</dbReference>
<protein>
    <recommendedName>
        <fullName evidence="9">Helicase conserved C-terminal domain containing protein</fullName>
    </recommendedName>
</protein>
<dbReference type="SMART" id="SM00487">
    <property type="entry name" value="DEXDc"/>
    <property type="match status" value="1"/>
</dbReference>
<dbReference type="EMBL" id="JAPFFF010000005">
    <property type="protein sequence ID" value="KAK8888757.1"/>
    <property type="molecule type" value="Genomic_DNA"/>
</dbReference>
<dbReference type="SMART" id="SM00490">
    <property type="entry name" value="HELICc"/>
    <property type="match status" value="1"/>
</dbReference>
<keyword evidence="8" id="KW-1185">Reference proteome</keyword>
<reference evidence="7 8" key="1">
    <citation type="submission" date="2024-04" db="EMBL/GenBank/DDBJ databases">
        <title>Tritrichomonas musculus Genome.</title>
        <authorList>
            <person name="Alves-Ferreira E."/>
            <person name="Grigg M."/>
            <person name="Lorenzi H."/>
            <person name="Galac M."/>
        </authorList>
    </citation>
    <scope>NUCLEOTIDE SEQUENCE [LARGE SCALE GENOMIC DNA]</scope>
    <source>
        <strain evidence="7 8">EAF2021</strain>
    </source>
</reference>
<dbReference type="PROSITE" id="PS51194">
    <property type="entry name" value="HELICASE_CTER"/>
    <property type="match status" value="1"/>
</dbReference>
<dbReference type="Gene3D" id="1.20.120.1750">
    <property type="match status" value="1"/>
</dbReference>
<dbReference type="InterPro" id="IPR027417">
    <property type="entry name" value="P-loop_NTPase"/>
</dbReference>
<dbReference type="Gene3D" id="3.40.50.300">
    <property type="entry name" value="P-loop containing nucleotide triphosphate hydrolases"/>
    <property type="match status" value="2"/>
</dbReference>
<evidence type="ECO:0000256" key="4">
    <source>
        <dbReference type="ARBA" id="ARBA00022840"/>
    </source>
</evidence>
<comment type="caution">
    <text evidence="7">The sequence shown here is derived from an EMBL/GenBank/DDBJ whole genome shotgun (WGS) entry which is preliminary data.</text>
</comment>
<evidence type="ECO:0000313" key="7">
    <source>
        <dbReference type="EMBL" id="KAK8888757.1"/>
    </source>
</evidence>
<keyword evidence="2" id="KW-0378">Hydrolase</keyword>
<dbReference type="Pfam" id="PF00270">
    <property type="entry name" value="DEAD"/>
    <property type="match status" value="1"/>
</dbReference>
<dbReference type="Proteomes" id="UP001470230">
    <property type="component" value="Unassembled WGS sequence"/>
</dbReference>
<evidence type="ECO:0000256" key="2">
    <source>
        <dbReference type="ARBA" id="ARBA00022801"/>
    </source>
</evidence>
<feature type="domain" description="Helicase ATP-binding" evidence="5">
    <location>
        <begin position="398"/>
        <end position="587"/>
    </location>
</feature>
<accession>A0ABR2KCA5</accession>
<evidence type="ECO:0000256" key="3">
    <source>
        <dbReference type="ARBA" id="ARBA00022806"/>
    </source>
</evidence>
<dbReference type="SUPFAM" id="SSF57850">
    <property type="entry name" value="RING/U-box"/>
    <property type="match status" value="1"/>
</dbReference>
<feature type="domain" description="Helicase C-terminal" evidence="6">
    <location>
        <begin position="640"/>
        <end position="840"/>
    </location>
</feature>
<dbReference type="Pfam" id="PF26200">
    <property type="entry name" value="Rcat_RNF216"/>
    <property type="match status" value="1"/>
</dbReference>
<evidence type="ECO:0000313" key="8">
    <source>
        <dbReference type="Proteomes" id="UP001470230"/>
    </source>
</evidence>
<keyword evidence="3" id="KW-0347">Helicase</keyword>
<dbReference type="PANTHER" id="PTHR18934">
    <property type="entry name" value="ATP-DEPENDENT RNA HELICASE"/>
    <property type="match status" value="1"/>
</dbReference>
<organism evidence="7 8">
    <name type="scientific">Tritrichomonas musculus</name>
    <dbReference type="NCBI Taxonomy" id="1915356"/>
    <lineage>
        <taxon>Eukaryota</taxon>
        <taxon>Metamonada</taxon>
        <taxon>Parabasalia</taxon>
        <taxon>Tritrichomonadida</taxon>
        <taxon>Tritrichomonadidae</taxon>
        <taxon>Tritrichomonas</taxon>
    </lineage>
</organism>
<evidence type="ECO:0000259" key="6">
    <source>
        <dbReference type="PROSITE" id="PS51194"/>
    </source>
</evidence>
<keyword evidence="4" id="KW-0067">ATP-binding</keyword>
<proteinExistence type="predicted"/>
<gene>
    <name evidence="7" type="ORF">M9Y10_033494</name>
</gene>
<dbReference type="SUPFAM" id="SSF52540">
    <property type="entry name" value="P-loop containing nucleoside triphosphate hydrolases"/>
    <property type="match status" value="1"/>
</dbReference>
<dbReference type="InterPro" id="IPR001650">
    <property type="entry name" value="Helicase_C-like"/>
</dbReference>
<evidence type="ECO:0000259" key="5">
    <source>
        <dbReference type="PROSITE" id="PS51192"/>
    </source>
</evidence>
<name>A0ABR2KCA5_9EUKA</name>
<keyword evidence="1" id="KW-0547">Nucleotide-binding</keyword>
<dbReference type="PANTHER" id="PTHR18934:SF91">
    <property type="entry name" value="PRE-MRNA-SPLICING FACTOR ATP-DEPENDENT RNA HELICASE PRP16"/>
    <property type="match status" value="1"/>
</dbReference>